<feature type="transmembrane region" description="Helical" evidence="4">
    <location>
        <begin position="20"/>
        <end position="40"/>
    </location>
</feature>
<dbReference type="PANTHER" id="PTHR13610">
    <property type="entry name" value="METHYLTRANSFERASE DOMAIN-CONTAINING PROTEIN"/>
    <property type="match status" value="1"/>
</dbReference>
<keyword evidence="1 6" id="KW-0489">Methyltransferase</keyword>
<keyword evidence="4" id="KW-1133">Transmembrane helix</keyword>
<keyword evidence="4" id="KW-0812">Transmembrane</keyword>
<dbReference type="Gene3D" id="3.40.50.150">
    <property type="entry name" value="Vaccinia Virus protein VP39"/>
    <property type="match status" value="1"/>
</dbReference>
<dbReference type="Proteomes" id="UP001617427">
    <property type="component" value="Unassembled WGS sequence"/>
</dbReference>
<evidence type="ECO:0000256" key="2">
    <source>
        <dbReference type="ARBA" id="ARBA00022679"/>
    </source>
</evidence>
<dbReference type="InterPro" id="IPR041698">
    <property type="entry name" value="Methyltransf_25"/>
</dbReference>
<feature type="transmembrane region" description="Helical" evidence="4">
    <location>
        <begin position="73"/>
        <end position="91"/>
    </location>
</feature>
<dbReference type="InterPro" id="IPR026170">
    <property type="entry name" value="FAM173A/B"/>
</dbReference>
<protein>
    <submittedName>
        <fullName evidence="6">Class I SAM-dependent methyltransferase</fullName>
        <ecNumber evidence="6">2.1.1.-</ecNumber>
    </submittedName>
</protein>
<keyword evidence="3" id="KW-0949">S-adenosyl-L-methionine</keyword>
<keyword evidence="7" id="KW-1185">Reference proteome</keyword>
<dbReference type="SUPFAM" id="SSF53335">
    <property type="entry name" value="S-adenosyl-L-methionine-dependent methyltransferases"/>
    <property type="match status" value="1"/>
</dbReference>
<sequence>MPVDQNDPGVRRKPLLQAPAIQALLLFCIGLIGANVLDVLAQRAGLAPFSPFQTSLLHGVIAALLARLRRMAAWWWFILLVFPAAAQGVAYLHLPSWLFLAIFLFMLVLFWSTFRSQVPFYPSGLPAWNAVAELLPAGRPIRFMDIGSGLGGAVLNLSRRRPDSEFTGIEIAPLPWLVSRVRAALAGNHCRFIRGDYLLLDFADYDVVFAYLSPAAMVALWQKASAEMRPGSLLLSYEFNIPGAPPDIVVQPAGDGPVLHGWRISSTARQAVV</sequence>
<evidence type="ECO:0000256" key="3">
    <source>
        <dbReference type="ARBA" id="ARBA00022691"/>
    </source>
</evidence>
<dbReference type="EC" id="2.1.1.-" evidence="6"/>
<evidence type="ECO:0000256" key="1">
    <source>
        <dbReference type="ARBA" id="ARBA00022603"/>
    </source>
</evidence>
<dbReference type="PANTHER" id="PTHR13610:SF9">
    <property type="entry name" value="FI06469P"/>
    <property type="match status" value="1"/>
</dbReference>
<dbReference type="InterPro" id="IPR029063">
    <property type="entry name" value="SAM-dependent_MTases_sf"/>
</dbReference>
<gene>
    <name evidence="6" type="ORF">ACIPEN_11070</name>
</gene>
<dbReference type="Pfam" id="PF13649">
    <property type="entry name" value="Methyltransf_25"/>
    <property type="match status" value="1"/>
</dbReference>
<reference evidence="6 7" key="1">
    <citation type="submission" date="2024-10" db="EMBL/GenBank/DDBJ databases">
        <title>The Natural Products Discovery Center: Release of the First 8490 Sequenced Strains for Exploring Actinobacteria Biosynthetic Diversity.</title>
        <authorList>
            <person name="Kalkreuter E."/>
            <person name="Kautsar S.A."/>
            <person name="Yang D."/>
            <person name="Bader C.D."/>
            <person name="Teijaro C.N."/>
            <person name="Fluegel L."/>
            <person name="Davis C.M."/>
            <person name="Simpson J.R."/>
            <person name="Lauterbach L."/>
            <person name="Steele A.D."/>
            <person name="Gui C."/>
            <person name="Meng S."/>
            <person name="Li G."/>
            <person name="Viehrig K."/>
            <person name="Ye F."/>
            <person name="Su P."/>
            <person name="Kiefer A.F."/>
            <person name="Nichols A."/>
            <person name="Cepeda A.J."/>
            <person name="Yan W."/>
            <person name="Fan B."/>
            <person name="Jiang Y."/>
            <person name="Adhikari A."/>
            <person name="Zheng C.-J."/>
            <person name="Schuster L."/>
            <person name="Cowan T.M."/>
            <person name="Smanski M.J."/>
            <person name="Chevrette M.G."/>
            <person name="De Carvalho L.P.S."/>
            <person name="Shen B."/>
        </authorList>
    </citation>
    <scope>NUCLEOTIDE SEQUENCE [LARGE SCALE GENOMIC DNA]</scope>
    <source>
        <strain evidence="6 7">NPDC087045</strain>
    </source>
</reference>
<organism evidence="6 7">
    <name type="scientific">Herbaspirillum chlorophenolicum</name>
    <dbReference type="NCBI Taxonomy" id="211589"/>
    <lineage>
        <taxon>Bacteria</taxon>
        <taxon>Pseudomonadati</taxon>
        <taxon>Pseudomonadota</taxon>
        <taxon>Betaproteobacteria</taxon>
        <taxon>Burkholderiales</taxon>
        <taxon>Oxalobacteraceae</taxon>
        <taxon>Herbaspirillum</taxon>
    </lineage>
</organism>
<feature type="domain" description="Methyltransferase" evidence="5">
    <location>
        <begin position="144"/>
        <end position="229"/>
    </location>
</feature>
<evidence type="ECO:0000313" key="6">
    <source>
        <dbReference type="EMBL" id="MFJ3046366.1"/>
    </source>
</evidence>
<dbReference type="RefSeq" id="WP_402700427.1">
    <property type="nucleotide sequence ID" value="NZ_JBIUZV010000005.1"/>
</dbReference>
<evidence type="ECO:0000313" key="7">
    <source>
        <dbReference type="Proteomes" id="UP001617427"/>
    </source>
</evidence>
<name>A0ABW8EZA6_9BURK</name>
<dbReference type="EMBL" id="JBIUZV010000005">
    <property type="protein sequence ID" value="MFJ3046366.1"/>
    <property type="molecule type" value="Genomic_DNA"/>
</dbReference>
<keyword evidence="2 6" id="KW-0808">Transferase</keyword>
<proteinExistence type="predicted"/>
<keyword evidence="4" id="KW-0472">Membrane</keyword>
<comment type="caution">
    <text evidence="6">The sequence shown here is derived from an EMBL/GenBank/DDBJ whole genome shotgun (WGS) entry which is preliminary data.</text>
</comment>
<evidence type="ECO:0000259" key="5">
    <source>
        <dbReference type="Pfam" id="PF13649"/>
    </source>
</evidence>
<accession>A0ABW8EZA6</accession>
<dbReference type="GO" id="GO:0032259">
    <property type="term" value="P:methylation"/>
    <property type="evidence" value="ECO:0007669"/>
    <property type="project" value="UniProtKB-KW"/>
</dbReference>
<evidence type="ECO:0000256" key="4">
    <source>
        <dbReference type="SAM" id="Phobius"/>
    </source>
</evidence>
<dbReference type="GO" id="GO:0008168">
    <property type="term" value="F:methyltransferase activity"/>
    <property type="evidence" value="ECO:0007669"/>
    <property type="project" value="UniProtKB-KW"/>
</dbReference>
<feature type="transmembrane region" description="Helical" evidence="4">
    <location>
        <begin position="97"/>
        <end position="114"/>
    </location>
</feature>